<reference evidence="2" key="1">
    <citation type="submission" date="2005-09" db="EMBL/GenBank/DDBJ databases">
        <authorList>
            <person name="Mural R.J."/>
            <person name="Li P.W."/>
            <person name="Adams M.D."/>
            <person name="Amanatides P.G."/>
            <person name="Baden-Tillson H."/>
            <person name="Barnstead M."/>
            <person name="Chin S.H."/>
            <person name="Dew I."/>
            <person name="Evans C.A."/>
            <person name="Ferriera S."/>
            <person name="Flanigan M."/>
            <person name="Fosler C."/>
            <person name="Glodek A."/>
            <person name="Gu Z."/>
            <person name="Holt R.A."/>
            <person name="Jennings D."/>
            <person name="Kraft C.L."/>
            <person name="Lu F."/>
            <person name="Nguyen T."/>
            <person name="Nusskern D.R."/>
            <person name="Pfannkoch C.M."/>
            <person name="Sitter C."/>
            <person name="Sutton G.G."/>
            <person name="Venter J.C."/>
            <person name="Wang Z."/>
            <person name="Woodage T."/>
            <person name="Zheng X.H."/>
            <person name="Zhong F."/>
        </authorList>
    </citation>
    <scope>NUCLEOTIDE SEQUENCE [LARGE SCALE GENOMIC DNA]</scope>
    <source>
        <strain>BN</strain>
        <strain evidence="2">Sprague-Dawley</strain>
    </source>
</reference>
<gene>
    <name evidence="1" type="ORF">rCG_28776</name>
</gene>
<evidence type="ECO:0000313" key="1">
    <source>
        <dbReference type="EMBL" id="EDL82444.1"/>
    </source>
</evidence>
<dbReference type="AlphaFoldDB" id="A6HWF8"/>
<dbReference type="Proteomes" id="UP000234681">
    <property type="component" value="Chromosome 2"/>
</dbReference>
<dbReference type="EMBL" id="CH473952">
    <property type="protein sequence ID" value="EDL82444.1"/>
    <property type="molecule type" value="Genomic_DNA"/>
</dbReference>
<protein>
    <submittedName>
        <fullName evidence="1">RCG28776</fullName>
    </submittedName>
</protein>
<evidence type="ECO:0000313" key="2">
    <source>
        <dbReference type="Proteomes" id="UP000234681"/>
    </source>
</evidence>
<sequence>MALSVGHPGSRSPCLRKLPNDCSLGSGVSCSLMRDAIIQTPEPNAVHSDSLRENWAADGLCEPAWMSNCYMSHCKK</sequence>
<proteinExistence type="predicted"/>
<name>A6HWF8_RAT</name>
<accession>A6HWF8</accession>
<organism evidence="1 2">
    <name type="scientific">Rattus norvegicus</name>
    <name type="common">Rat</name>
    <dbReference type="NCBI Taxonomy" id="10116"/>
    <lineage>
        <taxon>Eukaryota</taxon>
        <taxon>Metazoa</taxon>
        <taxon>Chordata</taxon>
        <taxon>Craniata</taxon>
        <taxon>Vertebrata</taxon>
        <taxon>Euteleostomi</taxon>
        <taxon>Mammalia</taxon>
        <taxon>Eutheria</taxon>
        <taxon>Euarchontoglires</taxon>
        <taxon>Glires</taxon>
        <taxon>Rodentia</taxon>
        <taxon>Myomorpha</taxon>
        <taxon>Muroidea</taxon>
        <taxon>Muridae</taxon>
        <taxon>Murinae</taxon>
        <taxon>Rattus</taxon>
    </lineage>
</organism>